<evidence type="ECO:0000256" key="12">
    <source>
        <dbReference type="HAMAP-Rule" id="MF_00111"/>
    </source>
</evidence>
<dbReference type="InterPro" id="IPR036968">
    <property type="entry name" value="Enolpyruvate_Tfrase_sf"/>
</dbReference>
<comment type="caution">
    <text evidence="14">The sequence shown here is derived from an EMBL/GenBank/DDBJ whole genome shotgun (WGS) entry which is preliminary data.</text>
</comment>
<dbReference type="UniPathway" id="UPA00219"/>
<keyword evidence="3 12" id="KW-0963">Cytoplasm</keyword>
<dbReference type="RefSeq" id="WP_135660553.1">
    <property type="nucleotide sequence ID" value="NZ_SRMQ01000011.1"/>
</dbReference>
<dbReference type="Gene3D" id="3.65.10.10">
    <property type="entry name" value="Enolpyruvate transferase domain"/>
    <property type="match status" value="2"/>
</dbReference>
<feature type="binding site" evidence="12">
    <location>
        <position position="328"/>
    </location>
    <ligand>
        <name>UDP-N-acetyl-alpha-D-glucosamine</name>
        <dbReference type="ChEBI" id="CHEBI:57705"/>
    </ligand>
</feature>
<dbReference type="InterPro" id="IPR050068">
    <property type="entry name" value="MurA_subfamily"/>
</dbReference>
<feature type="binding site" evidence="12">
    <location>
        <begin position="121"/>
        <end position="125"/>
    </location>
    <ligand>
        <name>UDP-N-acetyl-alpha-D-glucosamine</name>
        <dbReference type="ChEBI" id="CHEBI:57705"/>
    </ligand>
</feature>
<comment type="caution">
    <text evidence="12">Lacks conserved residue(s) required for the propagation of feature annotation.</text>
</comment>
<evidence type="ECO:0000256" key="10">
    <source>
        <dbReference type="ARBA" id="ARBA00038367"/>
    </source>
</evidence>
<dbReference type="GO" id="GO:0051301">
    <property type="term" value="P:cell division"/>
    <property type="evidence" value="ECO:0007669"/>
    <property type="project" value="UniProtKB-KW"/>
</dbReference>
<evidence type="ECO:0000313" key="14">
    <source>
        <dbReference type="EMBL" id="TGJ75715.1"/>
    </source>
</evidence>
<evidence type="ECO:0000256" key="3">
    <source>
        <dbReference type="ARBA" id="ARBA00022490"/>
    </source>
</evidence>
<dbReference type="InterPro" id="IPR005750">
    <property type="entry name" value="UDP_GlcNAc_COvinyl_MurA"/>
</dbReference>
<dbReference type="EC" id="2.5.1.7" evidence="12"/>
<evidence type="ECO:0000256" key="8">
    <source>
        <dbReference type="ARBA" id="ARBA00023306"/>
    </source>
</evidence>
<dbReference type="Proteomes" id="UP000297714">
    <property type="component" value="Unassembled WGS sequence"/>
</dbReference>
<gene>
    <name evidence="14" type="primary">murAA</name>
    <name evidence="12" type="synonym">murA</name>
    <name evidence="14" type="ORF">CAGA_20930</name>
</gene>
<comment type="catalytic activity">
    <reaction evidence="11 12">
        <text>phosphoenolpyruvate + UDP-N-acetyl-alpha-D-glucosamine = UDP-N-acetyl-3-O-(1-carboxyvinyl)-alpha-D-glucosamine + phosphate</text>
        <dbReference type="Rhea" id="RHEA:18681"/>
        <dbReference type="ChEBI" id="CHEBI:43474"/>
        <dbReference type="ChEBI" id="CHEBI:57705"/>
        <dbReference type="ChEBI" id="CHEBI:58702"/>
        <dbReference type="ChEBI" id="CHEBI:68483"/>
        <dbReference type="EC" id="2.5.1.7"/>
    </reaction>
</comment>
<protein>
    <recommendedName>
        <fullName evidence="12">UDP-N-acetylglucosamine 1-carboxyvinyltransferase</fullName>
        <ecNumber evidence="12">2.5.1.7</ecNumber>
    </recommendedName>
    <alternativeName>
        <fullName evidence="12">Enoylpyruvate transferase</fullName>
    </alternativeName>
    <alternativeName>
        <fullName evidence="12">UDP-N-acetylglucosamine enolpyruvyl transferase</fullName>
        <shortName evidence="12">EPT</shortName>
    </alternativeName>
</protein>
<dbReference type="OrthoDB" id="9803760at2"/>
<dbReference type="NCBIfam" id="TIGR01072">
    <property type="entry name" value="murA"/>
    <property type="match status" value="1"/>
</dbReference>
<dbReference type="GO" id="GO:0019277">
    <property type="term" value="P:UDP-N-acetylgalactosamine biosynthetic process"/>
    <property type="evidence" value="ECO:0007669"/>
    <property type="project" value="InterPro"/>
</dbReference>
<reference evidence="14 15" key="1">
    <citation type="submission" date="2019-04" db="EMBL/GenBank/DDBJ databases">
        <authorList>
            <person name="Poehlein A."/>
            <person name="Bengelsdorf F.R."/>
            <person name="Duerre P."/>
            <person name="Daniel R."/>
        </authorList>
    </citation>
    <scope>NUCLEOTIDE SEQUENCE [LARGE SCALE GENOMIC DNA]</scope>
    <source>
        <strain evidence="14 15">BS-1</strain>
    </source>
</reference>
<dbReference type="Pfam" id="PF00275">
    <property type="entry name" value="EPSP_synthase"/>
    <property type="match status" value="1"/>
</dbReference>
<keyword evidence="6 12" id="KW-0133">Cell shape</keyword>
<dbReference type="GO" id="GO:0005737">
    <property type="term" value="C:cytoplasm"/>
    <property type="evidence" value="ECO:0007669"/>
    <property type="project" value="UniProtKB-SubCell"/>
</dbReference>
<dbReference type="GO" id="GO:0009252">
    <property type="term" value="P:peptidoglycan biosynthetic process"/>
    <property type="evidence" value="ECO:0007669"/>
    <property type="project" value="UniProtKB-UniRule"/>
</dbReference>
<evidence type="ECO:0000256" key="4">
    <source>
        <dbReference type="ARBA" id="ARBA00022618"/>
    </source>
</evidence>
<comment type="function">
    <text evidence="12">Cell wall formation. Adds enolpyruvyl to UDP-N-acetylglucosamine.</text>
</comment>
<dbReference type="HAMAP" id="MF_00111">
    <property type="entry name" value="MurA"/>
    <property type="match status" value="1"/>
</dbReference>
<keyword evidence="15" id="KW-1185">Reference proteome</keyword>
<proteinExistence type="inferred from homology"/>
<dbReference type="GO" id="GO:0008360">
    <property type="term" value="P:regulation of cell shape"/>
    <property type="evidence" value="ECO:0007669"/>
    <property type="project" value="UniProtKB-KW"/>
</dbReference>
<evidence type="ECO:0000259" key="13">
    <source>
        <dbReference type="Pfam" id="PF00275"/>
    </source>
</evidence>
<dbReference type="PANTHER" id="PTHR43783">
    <property type="entry name" value="UDP-N-ACETYLGLUCOSAMINE 1-CARBOXYVINYLTRANSFERASE"/>
    <property type="match status" value="1"/>
</dbReference>
<evidence type="ECO:0000256" key="1">
    <source>
        <dbReference type="ARBA" id="ARBA00004496"/>
    </source>
</evidence>
<feature type="active site" description="Proton donor" evidence="12">
    <location>
        <position position="116"/>
    </location>
</feature>
<feature type="binding site" evidence="12">
    <location>
        <position position="92"/>
    </location>
    <ligand>
        <name>UDP-N-acetyl-alpha-D-glucosamine</name>
        <dbReference type="ChEBI" id="CHEBI:57705"/>
    </ligand>
</feature>
<evidence type="ECO:0000256" key="6">
    <source>
        <dbReference type="ARBA" id="ARBA00022960"/>
    </source>
</evidence>
<dbReference type="SUPFAM" id="SSF55205">
    <property type="entry name" value="EPT/RTPC-like"/>
    <property type="match status" value="1"/>
</dbReference>
<organism evidence="14 15">
    <name type="scientific">Caproiciproducens galactitolivorans</name>
    <dbReference type="NCBI Taxonomy" id="642589"/>
    <lineage>
        <taxon>Bacteria</taxon>
        <taxon>Bacillati</taxon>
        <taxon>Bacillota</taxon>
        <taxon>Clostridia</taxon>
        <taxon>Eubacteriales</taxon>
        <taxon>Acutalibacteraceae</taxon>
        <taxon>Caproiciproducens</taxon>
    </lineage>
</organism>
<evidence type="ECO:0000256" key="2">
    <source>
        <dbReference type="ARBA" id="ARBA00004752"/>
    </source>
</evidence>
<comment type="pathway">
    <text evidence="2 12">Cell wall biogenesis; peptidoglycan biosynthesis.</text>
</comment>
<comment type="subcellular location">
    <subcellularLocation>
        <location evidence="1 12">Cytoplasm</location>
    </subcellularLocation>
</comment>
<keyword evidence="8 12" id="KW-0131">Cell cycle</keyword>
<keyword evidence="7 12" id="KW-0573">Peptidoglycan synthesis</keyword>
<keyword evidence="5 12" id="KW-0808">Transferase</keyword>
<evidence type="ECO:0000313" key="15">
    <source>
        <dbReference type="Proteomes" id="UP000297714"/>
    </source>
</evidence>
<evidence type="ECO:0000256" key="5">
    <source>
        <dbReference type="ARBA" id="ARBA00022679"/>
    </source>
</evidence>
<feature type="modified residue" description="2-(S-cysteinyl)pyruvic acid O-phosphothioketal" evidence="12">
    <location>
        <position position="116"/>
    </location>
</feature>
<accession>A0A4Z0Y847</accession>
<dbReference type="AlphaFoldDB" id="A0A4Z0Y847"/>
<keyword evidence="9 12" id="KW-0961">Cell wall biogenesis/degradation</keyword>
<name>A0A4Z0Y847_9FIRM</name>
<dbReference type="EMBL" id="SRMQ01000011">
    <property type="protein sequence ID" value="TGJ75715.1"/>
    <property type="molecule type" value="Genomic_DNA"/>
</dbReference>
<evidence type="ECO:0000256" key="9">
    <source>
        <dbReference type="ARBA" id="ARBA00023316"/>
    </source>
</evidence>
<keyword evidence="12" id="KW-0670">Pyruvate</keyword>
<dbReference type="CDD" id="cd01555">
    <property type="entry name" value="UdpNAET"/>
    <property type="match status" value="1"/>
</dbReference>
<dbReference type="PANTHER" id="PTHR43783:SF1">
    <property type="entry name" value="UDP-N-ACETYLGLUCOSAMINE 1-CARBOXYVINYLTRANSFERASE"/>
    <property type="match status" value="1"/>
</dbReference>
<dbReference type="InterPro" id="IPR013792">
    <property type="entry name" value="RNA3'P_cycl/enolpyr_Trfase_a/b"/>
</dbReference>
<sequence>MSELFIQGPNKLSGEICIHGAKNSTLPLMAASLLCDNECILHNCPVLSDVDTSLKILRYLGCRVQRSGNDVAIDPSSADQCKIPDSLMREMRSSIIFLGAIVSRMGKAELSFPGGCELGPRPIDLHLLALRKMGVIIEEDHGCLKCSAPDGVKGTCINLSFPSVGATENIMIAASCAKGTTIITNAAREPEIWDLADFLNSCGAKIYGAGESTVVIEGVKSLSGCEHRVIPDRIAASTFLAAAAITGSTLTVSQIIPEHIAPVIPILEECGCHFDISKSSMKITAPKRLGRVKSVRTMPYPGFPTDAQAPVMAMTTLSDGTSVFIETIFESRYKHVGELLRLGANIKVEGRVAIVEGVSRLSGAPVEAADLRGGAALVVAGLAAQGVTQISGLKHLDRGYESLEKSLASLGADIKRI</sequence>
<dbReference type="GO" id="GO:0008760">
    <property type="term" value="F:UDP-N-acetylglucosamine 1-carboxyvinyltransferase activity"/>
    <property type="evidence" value="ECO:0007669"/>
    <property type="project" value="UniProtKB-UniRule"/>
</dbReference>
<keyword evidence="4 12" id="KW-0132">Cell division</keyword>
<evidence type="ECO:0000256" key="7">
    <source>
        <dbReference type="ARBA" id="ARBA00022984"/>
    </source>
</evidence>
<dbReference type="GO" id="GO:0071555">
    <property type="term" value="P:cell wall organization"/>
    <property type="evidence" value="ECO:0007669"/>
    <property type="project" value="UniProtKB-KW"/>
</dbReference>
<comment type="similarity">
    <text evidence="10 12">Belongs to the EPSP synthase family. MurA subfamily.</text>
</comment>
<feature type="domain" description="Enolpyruvate transferase" evidence="13">
    <location>
        <begin position="6"/>
        <end position="406"/>
    </location>
</feature>
<dbReference type="InterPro" id="IPR001986">
    <property type="entry name" value="Enolpyruvate_Tfrase_dom"/>
</dbReference>
<dbReference type="NCBIfam" id="NF006873">
    <property type="entry name" value="PRK09369.1"/>
    <property type="match status" value="1"/>
</dbReference>
<feature type="binding site" evidence="12">
    <location>
        <begin position="22"/>
        <end position="23"/>
    </location>
    <ligand>
        <name>phosphoenolpyruvate</name>
        <dbReference type="ChEBI" id="CHEBI:58702"/>
    </ligand>
</feature>
<feature type="binding site" evidence="12">
    <location>
        <position position="306"/>
    </location>
    <ligand>
        <name>UDP-N-acetyl-alpha-D-glucosamine</name>
        <dbReference type="ChEBI" id="CHEBI:57705"/>
    </ligand>
</feature>
<evidence type="ECO:0000256" key="11">
    <source>
        <dbReference type="ARBA" id="ARBA00047527"/>
    </source>
</evidence>